<proteinExistence type="predicted"/>
<dbReference type="AlphaFoldDB" id="A0A1D3K7M0"/>
<evidence type="ECO:0000313" key="2">
    <source>
        <dbReference type="Proteomes" id="UP000245431"/>
    </source>
</evidence>
<organism evidence="1 2">
    <name type="scientific">Pseudomonas veronii 1YdBTEX2</name>
    <dbReference type="NCBI Taxonomy" id="1295141"/>
    <lineage>
        <taxon>Bacteria</taxon>
        <taxon>Pseudomonadati</taxon>
        <taxon>Pseudomonadota</taxon>
        <taxon>Gammaproteobacteria</taxon>
        <taxon>Pseudomonadales</taxon>
        <taxon>Pseudomonadaceae</taxon>
        <taxon>Pseudomonas</taxon>
    </lineage>
</organism>
<evidence type="ECO:0000313" key="1">
    <source>
        <dbReference type="EMBL" id="SBW84346.1"/>
    </source>
</evidence>
<reference evidence="2" key="1">
    <citation type="submission" date="2016-07" db="EMBL/GenBank/DDBJ databases">
        <authorList>
            <person name="Florea S."/>
            <person name="Webb J.S."/>
            <person name="Jaromczyk J."/>
            <person name="Schardl C.L."/>
        </authorList>
    </citation>
    <scope>NUCLEOTIDE SEQUENCE [LARGE SCALE GENOMIC DNA]</scope>
    <source>
        <strain evidence="2">1YdBTEX2</strain>
    </source>
</reference>
<gene>
    <name evidence="1" type="ORF">PVE_R2G0317</name>
</gene>
<dbReference type="EMBL" id="LT599584">
    <property type="protein sequence ID" value="SBW84346.1"/>
    <property type="molecule type" value="Genomic_DNA"/>
</dbReference>
<protein>
    <submittedName>
        <fullName evidence="1">Uncharacterized protein</fullName>
    </submittedName>
</protein>
<sequence length="123" mass="13185">MVLISPTRSWHAPFRGNMASIKPFGLSPVNNVQKCPAPATTLLSCPVNPLDRVTFTPHAISELAPAISGTVFQALDTNLGNWRVRIVRDGELFPHGVSANVYSDLGTFEVHGALNPDVQPAIA</sequence>
<dbReference type="Proteomes" id="UP000245431">
    <property type="component" value="Chromosome PVE_r2"/>
</dbReference>
<name>A0A1D3K7M0_PSEVE</name>
<accession>A0A1D3K7M0</accession>